<gene>
    <name evidence="2" type="ordered locus">Alvin_3174</name>
</gene>
<evidence type="ECO:0000313" key="2">
    <source>
        <dbReference type="EMBL" id="ADC64071.1"/>
    </source>
</evidence>
<dbReference type="EMBL" id="CP001897">
    <property type="protein sequence ID" value="ADC64071.1"/>
    <property type="molecule type" value="Genomic_DNA"/>
</dbReference>
<organism evidence="2 3">
    <name type="scientific">Allochromatium vinosum (strain ATCC 17899 / DSM 180 / NBRC 103801 / NCIMB 10441 / D)</name>
    <name type="common">Chromatium vinosum</name>
    <dbReference type="NCBI Taxonomy" id="572477"/>
    <lineage>
        <taxon>Bacteria</taxon>
        <taxon>Pseudomonadati</taxon>
        <taxon>Pseudomonadota</taxon>
        <taxon>Gammaproteobacteria</taxon>
        <taxon>Chromatiales</taxon>
        <taxon>Chromatiaceae</taxon>
        <taxon>Allochromatium</taxon>
    </lineage>
</organism>
<dbReference type="HOGENOM" id="CLU_905084_0_0_6"/>
<name>D3RW59_ALLVD</name>
<protein>
    <recommendedName>
        <fullName evidence="1">HNH nuclease domain-containing protein</fullName>
    </recommendedName>
</protein>
<dbReference type="Proteomes" id="UP000001441">
    <property type="component" value="Plasmid pALVIN01"/>
</dbReference>
<dbReference type="InterPro" id="IPR003615">
    <property type="entry name" value="HNH_nuc"/>
</dbReference>
<accession>D3RW59</accession>
<dbReference type="RefSeq" id="WP_012972335.1">
    <property type="nucleotide sequence ID" value="NC_013852.1"/>
</dbReference>
<reference evidence="2 3" key="1">
    <citation type="journal article" date="2011" name="Stand. Genomic Sci.">
        <title>Complete genome sequence of Allochromatium vinosum DSM 180(T).</title>
        <authorList>
            <person name="Weissgerber T."/>
            <person name="Zigann R."/>
            <person name="Bruce D."/>
            <person name="Chang Y.J."/>
            <person name="Detter J.C."/>
            <person name="Han C."/>
            <person name="Hauser L."/>
            <person name="Jeffries C.D."/>
            <person name="Land M."/>
            <person name="Munk A.C."/>
            <person name="Tapia R."/>
            <person name="Dahl C."/>
        </authorList>
    </citation>
    <scope>NUCLEOTIDE SEQUENCE [LARGE SCALE GENOMIC DNA]</scope>
    <source>
        <strain evidence="3">ATCC 17899 / DSM 180 / NBRC 103801 / NCIMB 10441 / D</strain>
        <plasmid evidence="3">Plasmid pALVIN01</plasmid>
    </source>
</reference>
<dbReference type="Pfam" id="PF13391">
    <property type="entry name" value="HNH_2"/>
    <property type="match status" value="1"/>
</dbReference>
<geneLocation type="plasmid" evidence="2 3">
    <name>pALVIN01</name>
</geneLocation>
<dbReference type="KEGG" id="alv:Alvin_3174"/>
<evidence type="ECO:0000313" key="3">
    <source>
        <dbReference type="Proteomes" id="UP000001441"/>
    </source>
</evidence>
<feature type="domain" description="HNH nuclease" evidence="1">
    <location>
        <begin position="196"/>
        <end position="246"/>
    </location>
</feature>
<keyword evidence="2" id="KW-0614">Plasmid</keyword>
<sequence length="304" mass="34883">MDRDDQIRQAAFAHCKALAHRFSGVVPWSAIEAGFHIEGEHVYLSGKARGIHRPRQMQRGVLSIKTSRPRKGRTARYDDSLGDDGYFSYAFQGDDPNNRDNQALRESFEDQSPLIYFYALLPGLYQILYPCYLMDWDALALRYSVAVGSQFEFTRSGEIRAVTQPIDRRYSTIEAKVRLHQAEFRERVLTAYDRRCAISGLPIPDLLQAAHIIPDRDERGRPEVSNGLCLSTLHHTAYDRHLLGIDPDGVIHIAEAVLAQQDGPTLERGIKAFHGQRIQLPRQEKDWPNREYLAERFEMFEANR</sequence>
<proteinExistence type="predicted"/>
<dbReference type="AlphaFoldDB" id="D3RW59"/>
<evidence type="ECO:0000259" key="1">
    <source>
        <dbReference type="Pfam" id="PF13391"/>
    </source>
</evidence>
<keyword evidence="3" id="KW-1185">Reference proteome</keyword>